<feature type="compositionally biased region" description="Basic and acidic residues" evidence="1">
    <location>
        <begin position="1"/>
        <end position="10"/>
    </location>
</feature>
<evidence type="ECO:0000256" key="1">
    <source>
        <dbReference type="SAM" id="MobiDB-lite"/>
    </source>
</evidence>
<dbReference type="Proteomes" id="UP001501391">
    <property type="component" value="Unassembled WGS sequence"/>
</dbReference>
<organism evidence="2 3">
    <name type="scientific">Streptomyces bangladeshensis</name>
    <dbReference type="NCBI Taxonomy" id="295352"/>
    <lineage>
        <taxon>Bacteria</taxon>
        <taxon>Bacillati</taxon>
        <taxon>Actinomycetota</taxon>
        <taxon>Actinomycetes</taxon>
        <taxon>Kitasatosporales</taxon>
        <taxon>Streptomycetaceae</taxon>
        <taxon>Streptomyces</taxon>
    </lineage>
</organism>
<name>A0ABN3BLH0_9ACTN</name>
<protein>
    <submittedName>
        <fullName evidence="2">Uncharacterized protein</fullName>
    </submittedName>
</protein>
<comment type="caution">
    <text evidence="2">The sequence shown here is derived from an EMBL/GenBank/DDBJ whole genome shotgun (WGS) entry which is preliminary data.</text>
</comment>
<gene>
    <name evidence="2" type="ORF">GCM10009787_37530</name>
</gene>
<evidence type="ECO:0000313" key="2">
    <source>
        <dbReference type="EMBL" id="GAA2197753.1"/>
    </source>
</evidence>
<dbReference type="EMBL" id="BAAAOQ010000012">
    <property type="protein sequence ID" value="GAA2197753.1"/>
    <property type="molecule type" value="Genomic_DNA"/>
</dbReference>
<feature type="region of interest" description="Disordered" evidence="1">
    <location>
        <begin position="1"/>
        <end position="37"/>
    </location>
</feature>
<dbReference type="RefSeq" id="WP_158103190.1">
    <property type="nucleotide sequence ID" value="NZ_BAAAOQ010000012.1"/>
</dbReference>
<evidence type="ECO:0000313" key="3">
    <source>
        <dbReference type="Proteomes" id="UP001501391"/>
    </source>
</evidence>
<proteinExistence type="predicted"/>
<reference evidence="2 3" key="1">
    <citation type="journal article" date="2019" name="Int. J. Syst. Evol. Microbiol.">
        <title>The Global Catalogue of Microorganisms (GCM) 10K type strain sequencing project: providing services to taxonomists for standard genome sequencing and annotation.</title>
        <authorList>
            <consortium name="The Broad Institute Genomics Platform"/>
            <consortium name="The Broad Institute Genome Sequencing Center for Infectious Disease"/>
            <person name="Wu L."/>
            <person name="Ma J."/>
        </authorList>
    </citation>
    <scope>NUCLEOTIDE SEQUENCE [LARGE SCALE GENOMIC DNA]</scope>
    <source>
        <strain evidence="2 3">JCM 14924</strain>
    </source>
</reference>
<accession>A0ABN3BLH0</accession>
<sequence length="58" mass="6290">MNDDPVRELPRPAPVVPLLPQQTPAVDRTSAPAQRYDDPAGVEADFLPMLGVLGRLLI</sequence>
<keyword evidence="3" id="KW-1185">Reference proteome</keyword>